<dbReference type="AlphaFoldDB" id="A0A9W7KWL3"/>
<dbReference type="GO" id="GO:0003688">
    <property type="term" value="F:DNA replication origin binding"/>
    <property type="evidence" value="ECO:0007669"/>
    <property type="project" value="TreeGrafter"/>
</dbReference>
<evidence type="ECO:0000256" key="1">
    <source>
        <dbReference type="SAM" id="MobiDB-lite"/>
    </source>
</evidence>
<reference evidence="4" key="1">
    <citation type="journal article" date="2023" name="Commun. Biol.">
        <title>Genome analysis of Parmales, the sister group of diatoms, reveals the evolutionary specialization of diatoms from phago-mixotrophs to photoautotrophs.</title>
        <authorList>
            <person name="Ban H."/>
            <person name="Sato S."/>
            <person name="Yoshikawa S."/>
            <person name="Yamada K."/>
            <person name="Nakamura Y."/>
            <person name="Ichinomiya M."/>
            <person name="Sato N."/>
            <person name="Blanc-Mathieu R."/>
            <person name="Endo H."/>
            <person name="Kuwata A."/>
            <person name="Ogata H."/>
        </authorList>
    </citation>
    <scope>NUCLEOTIDE SEQUENCE [LARGE SCALE GENOMIC DNA]</scope>
    <source>
        <strain evidence="4">NIES 3700</strain>
    </source>
</reference>
<feature type="region of interest" description="Disordered" evidence="1">
    <location>
        <begin position="168"/>
        <end position="271"/>
    </location>
</feature>
<dbReference type="GO" id="GO:0006270">
    <property type="term" value="P:DNA replication initiation"/>
    <property type="evidence" value="ECO:0007669"/>
    <property type="project" value="TreeGrafter"/>
</dbReference>
<dbReference type="InterPro" id="IPR020795">
    <property type="entry name" value="ORC3"/>
</dbReference>
<accession>A0A9W7KWL3</accession>
<feature type="region of interest" description="Disordered" evidence="1">
    <location>
        <begin position="740"/>
        <end position="767"/>
    </location>
</feature>
<evidence type="ECO:0000313" key="4">
    <source>
        <dbReference type="Proteomes" id="UP001165122"/>
    </source>
</evidence>
<feature type="compositionally biased region" description="Polar residues" evidence="1">
    <location>
        <begin position="213"/>
        <end position="223"/>
    </location>
</feature>
<dbReference type="EMBL" id="BRXW01000202">
    <property type="protein sequence ID" value="GMI13896.1"/>
    <property type="molecule type" value="Genomic_DNA"/>
</dbReference>
<evidence type="ECO:0000313" key="3">
    <source>
        <dbReference type="EMBL" id="GMI13896.1"/>
    </source>
</evidence>
<feature type="domain" description="Origin recognition complex subunit 3 winged helix C-terminal" evidence="2">
    <location>
        <begin position="792"/>
        <end position="906"/>
    </location>
</feature>
<organism evidence="3 4">
    <name type="scientific">Triparma laevis f. longispina</name>
    <dbReference type="NCBI Taxonomy" id="1714387"/>
    <lineage>
        <taxon>Eukaryota</taxon>
        <taxon>Sar</taxon>
        <taxon>Stramenopiles</taxon>
        <taxon>Ochrophyta</taxon>
        <taxon>Bolidophyceae</taxon>
        <taxon>Parmales</taxon>
        <taxon>Triparmaceae</taxon>
        <taxon>Triparma</taxon>
    </lineage>
</organism>
<feature type="region of interest" description="Disordered" evidence="1">
    <location>
        <begin position="62"/>
        <end position="87"/>
    </location>
</feature>
<dbReference type="GO" id="GO:0005656">
    <property type="term" value="C:nuclear pre-replicative complex"/>
    <property type="evidence" value="ECO:0007669"/>
    <property type="project" value="TreeGrafter"/>
</dbReference>
<dbReference type="PANTHER" id="PTHR12748:SF0">
    <property type="entry name" value="ORIGIN RECOGNITION COMPLEX SUBUNIT 3"/>
    <property type="match status" value="1"/>
</dbReference>
<evidence type="ECO:0000259" key="2">
    <source>
        <dbReference type="Pfam" id="PF18137"/>
    </source>
</evidence>
<dbReference type="Pfam" id="PF18137">
    <property type="entry name" value="WHD_ORC"/>
    <property type="match status" value="1"/>
</dbReference>
<feature type="compositionally biased region" description="Low complexity" evidence="1">
    <location>
        <begin position="239"/>
        <end position="252"/>
    </location>
</feature>
<protein>
    <recommendedName>
        <fullName evidence="2">Origin recognition complex subunit 3 winged helix C-terminal domain-containing protein</fullName>
    </recommendedName>
</protein>
<name>A0A9W7KWL3_9STRA</name>
<dbReference type="GO" id="GO:0031261">
    <property type="term" value="C:DNA replication preinitiation complex"/>
    <property type="evidence" value="ECO:0007669"/>
    <property type="project" value="TreeGrafter"/>
</dbReference>
<keyword evidence="4" id="KW-1185">Reference proteome</keyword>
<feature type="compositionally biased region" description="Polar residues" evidence="1">
    <location>
        <begin position="62"/>
        <end position="74"/>
    </location>
</feature>
<dbReference type="Proteomes" id="UP001165122">
    <property type="component" value="Unassembled WGS sequence"/>
</dbReference>
<sequence length="914" mass="101086">MSSNINTRLAKTTLPKWLKVIPAASSASSKLLHATSFSDPSSVPTGIETSAYEDAQSQLIGSSSTQAPVAFQSSMDEERSTRNRASDYSRTLIMDAYRSLVTGSVESSRSADRQEGEGATSLQEAFRARHGRRTPAYQETYDRVVEFSLMDCGDSTTTTTTITTTTTTDTAATTTTTTTETPLLRNNSLNSNTSRSSSQKSLNLTGVGPNPLIRSNSLNSTGSRGAKRRLDTMQEEDTASTTSSATQSTATSVNRPQHVEKNEPRPPTLPSIPAAIVRLGGADLEDRAELADGLVLEFENVKFKNPISRVPILCVIRGRETSSTLGNRGQLTLKMVMNNILKHCIEGAATLSPGLKQIWQGFKVNPNSPLWMEALQKWYAQVLHSSNRPVKIVVTFTAFEALPPSLASDVLCALTSLASSEIMRMPISIVIVLSKATVPAFPLVLKPEATVALKVKTFRAPKIDRLLDTLVEQLLTHPIESLPVIMSGSVLGLLKETYTDLSKSLIGFVRNLLFALDCHFTKTGSYLTVLHREEYTRNYTQLCARTLDHIRHQDDFRSFLRVTALPKIAQLKTYLQTSLEKRLTFQSAFSCLIRAAKISGLGILEDCDNKHLPVLTLYEHMEQRSDAFRRYLNDLCNKLKVLRLRELIPLLIDFMDILKGFKEAAKRACSSSTASVFGIDGVYGNLGRVFEEVGEFVILCGAAEKMENSDPKTKELVDVLFRDVADWFGCLVDRASSSWKGVSESSSSKNSKGKKNNSTTRENETKDSDRLHHLITFGDVNQLKKLILSTPRRSVTTALSKPHTFLKCECCSKKGGVCSTMEDTCVAYKLMMEFGKNVNGKEWLQKFTSVFVVSGSSEEKTESGKKKSKKTGKGNKNDIASRFMTSVTELIELNLIRKVSNRDKYERCTLVWCR</sequence>
<feature type="region of interest" description="Disordered" evidence="1">
    <location>
        <begin position="105"/>
        <end position="133"/>
    </location>
</feature>
<feature type="compositionally biased region" description="Basic and acidic residues" evidence="1">
    <location>
        <begin position="76"/>
        <end position="87"/>
    </location>
</feature>
<proteinExistence type="predicted"/>
<feature type="compositionally biased region" description="Low complexity" evidence="1">
    <location>
        <begin position="740"/>
        <end position="750"/>
    </location>
</feature>
<dbReference type="InterPro" id="IPR040855">
    <property type="entry name" value="ORC_WH_C"/>
</dbReference>
<dbReference type="OrthoDB" id="10265211at2759"/>
<dbReference type="PANTHER" id="PTHR12748">
    <property type="entry name" value="ORIGIN RECOGNITION COMPLEX SUBUNIT 3"/>
    <property type="match status" value="1"/>
</dbReference>
<dbReference type="GO" id="GO:0005664">
    <property type="term" value="C:nuclear origin of replication recognition complex"/>
    <property type="evidence" value="ECO:0007669"/>
    <property type="project" value="InterPro"/>
</dbReference>
<gene>
    <name evidence="3" type="ORF">TrLO_g14624</name>
</gene>
<feature type="compositionally biased region" description="Low complexity" evidence="1">
    <location>
        <begin position="168"/>
        <end position="205"/>
    </location>
</feature>
<comment type="caution">
    <text evidence="3">The sequence shown here is derived from an EMBL/GenBank/DDBJ whole genome shotgun (WGS) entry which is preliminary data.</text>
</comment>